<accession>K1SEF1</accession>
<name>K1SEF1_9ZZZZ</name>
<protein>
    <submittedName>
        <fullName evidence="1">Uncharacterized protein</fullName>
    </submittedName>
</protein>
<evidence type="ECO:0000313" key="1">
    <source>
        <dbReference type="EMBL" id="EKC59122.1"/>
    </source>
</evidence>
<reference evidence="1" key="1">
    <citation type="journal article" date="2013" name="Environ. Microbiol.">
        <title>Microbiota from the distal guts of lean and obese adolescents exhibit partial functional redundancy besides clear differences in community structure.</title>
        <authorList>
            <person name="Ferrer M."/>
            <person name="Ruiz A."/>
            <person name="Lanza F."/>
            <person name="Haange S.B."/>
            <person name="Oberbach A."/>
            <person name="Till H."/>
            <person name="Bargiela R."/>
            <person name="Campoy C."/>
            <person name="Segura M.T."/>
            <person name="Richter M."/>
            <person name="von Bergen M."/>
            <person name="Seifert J."/>
            <person name="Suarez A."/>
        </authorList>
    </citation>
    <scope>NUCLEOTIDE SEQUENCE</scope>
</reference>
<proteinExistence type="predicted"/>
<organism evidence="1">
    <name type="scientific">human gut metagenome</name>
    <dbReference type="NCBI Taxonomy" id="408170"/>
    <lineage>
        <taxon>unclassified sequences</taxon>
        <taxon>metagenomes</taxon>
        <taxon>organismal metagenomes</taxon>
    </lineage>
</organism>
<dbReference type="AlphaFoldDB" id="K1SEF1"/>
<gene>
    <name evidence="1" type="ORF">OBE_09655</name>
</gene>
<sequence length="171" mass="18723">PTVLYDVKRQGLSNDTPAADWYLKDYSGNGYDMTLYNYAKNPESGINEGGGLQSDGVNDYGKVTGLPIYKDYTVIADYERTDIGNIEGIGTSPVLSKSYTAGQGSFIMNFIASTGNSVRSYSFGTENTSNFNDLARQIFYQSKYKNQGFDITAGTGVDGDSLWLGTTRDKR</sequence>
<dbReference type="EMBL" id="AJWZ01006668">
    <property type="protein sequence ID" value="EKC59122.1"/>
    <property type="molecule type" value="Genomic_DNA"/>
</dbReference>
<feature type="non-terminal residue" evidence="1">
    <location>
        <position position="1"/>
    </location>
</feature>
<comment type="caution">
    <text evidence="1">The sequence shown here is derived from an EMBL/GenBank/DDBJ whole genome shotgun (WGS) entry which is preliminary data.</text>
</comment>